<dbReference type="GeneID" id="23680206"/>
<name>A0A076G987_9CAUD</name>
<dbReference type="RefSeq" id="YP_009125418.1">
    <property type="nucleotide sequence ID" value="NC_026597.1"/>
</dbReference>
<dbReference type="OrthoDB" id="36862at10239"/>
<reference evidence="1 2" key="1">
    <citation type="submission" date="2014-07" db="EMBL/GenBank/DDBJ databases">
        <authorList>
            <person name="Simmons-Yager K."/>
            <person name="Taylor B.J."/>
            <person name="Thorniley A.J."/>
            <person name="Dasenko M.A."/>
            <person name="Denver D.R."/>
            <person name="Garcia-Ruiz H."/>
            <person name="Hoyer J.S."/>
            <person name="Jogdeo S."/>
            <person name="Sullivan C.M."/>
            <person name="Peterson M.R."/>
            <person name="Rowley E.R."/>
            <person name="Schnitzler C.E."/>
            <person name="Vining K.J."/>
            <person name="Almabruk K.H."/>
            <person name="Banawas S."/>
            <person name="Beatty C."/>
            <person name="Bullock C.J."/>
            <person name="Cappellazzi J.E."/>
            <person name="Chagani S.E."/>
            <person name="Chatterjee P."/>
            <person name="Cram E.D."/>
            <person name="Elorriaga M.E.S.T.E.F.A."/>
            <person name="Esser M."/>
            <person name="Fellows E.J."/>
            <person name="Garcia G.R."/>
            <person name="Gullaba J.M."/>
            <person name="Kinsley M.A."/>
            <person name="Luo F."/>
            <person name="Mcginnis M."/>
            <person name="Paquette C.E."/>
            <person name="Reddekopp R.L."/>
            <person name="Rosen K.L."/>
            <person name="Sahlfeld L.M."/>
            <person name="Vondras A.M."/>
            <person name="Wang J.X."/>
            <person name="Weiss E.S."/>
            <person name="Wernick R."/>
            <person name="Abuelizz H.A."/>
            <person name="Amaro Y."/>
            <person name="Archer C.L."/>
            <person name="Basu A."/>
            <person name="Bellinger M.R."/>
            <person name="Johnson S.F."/>
            <person name="Kitchen S.A."/>
            <person name="Li M."/>
            <person name="Morey-Castro K.E."/>
            <person name="Lavalleur H.J."/>
            <person name="Rangel L.J."/>
            <person name="Ree J.F."/>
            <person name="Shay S.D."/>
            <person name="Sheng Y."/>
            <person name="Smyth J.C."/>
            <person name="Stamm E.A."/>
            <person name="Taylor C.R."/>
            <person name="Vining O.B."/>
            <person name="Wanzeck K.M."/>
            <person name="Watson G."/>
            <person name="Bruck A.J."/>
            <person name="Anders K.R."/>
            <person name="Braun M.A."/>
            <person name="Delesalle V.A."/>
            <person name="Hughes L.E."/>
            <person name="Ware V.C."/>
            <person name="Bradley K.W."/>
            <person name="Barker L.P."/>
            <person name="Asai D.J."/>
            <person name="Bowman C.A."/>
            <person name="Russell D.A."/>
            <person name="Pope W.H."/>
            <person name="Jacobs-Sera D."/>
            <person name="Hendrix R.W."/>
            <person name="Hatfull G.F."/>
        </authorList>
    </citation>
    <scope>NUCLEOTIDE SEQUENCE [LARGE SCALE GENOMIC DNA]</scope>
</reference>
<protein>
    <submittedName>
        <fullName evidence="1">Uncharacterized protein</fullName>
    </submittedName>
</protein>
<dbReference type="EMBL" id="KM083128">
    <property type="protein sequence ID" value="AII28183.1"/>
    <property type="molecule type" value="Genomic_DNA"/>
</dbReference>
<evidence type="ECO:0000313" key="1">
    <source>
        <dbReference type="EMBL" id="AII28183.1"/>
    </source>
</evidence>
<organism evidence="1 2">
    <name type="scientific">Mycobacterium phage Sparky</name>
    <dbReference type="NCBI Taxonomy" id="1527493"/>
    <lineage>
        <taxon>Viruses</taxon>
        <taxon>Duplodnaviria</taxon>
        <taxon>Heunggongvirae</taxon>
        <taxon>Uroviricota</taxon>
        <taxon>Caudoviricetes</taxon>
        <taxon>Sparkyvirus</taxon>
        <taxon>Sparkyvirus sparky</taxon>
    </lineage>
</organism>
<accession>A0A076G987</accession>
<gene>
    <name evidence="1" type="primary">39</name>
    <name evidence="1" type="ORF">PBI_SPARKY_39</name>
</gene>
<evidence type="ECO:0000313" key="2">
    <source>
        <dbReference type="Proteomes" id="UP000028659"/>
    </source>
</evidence>
<sequence>MSAQRLSDRSKRRIERSTGLSIVRAWSHGGYIFDFVTDDHRHGAWDKRTGEWTFHTDPTHYSSCADLFPGAS</sequence>
<dbReference type="KEGG" id="vg:23680206"/>
<keyword evidence="2" id="KW-1185">Reference proteome</keyword>
<proteinExistence type="predicted"/>
<dbReference type="Proteomes" id="UP000028659">
    <property type="component" value="Genome"/>
</dbReference>